<keyword evidence="1" id="KW-0143">Chaperone</keyword>
<evidence type="ECO:0000256" key="1">
    <source>
        <dbReference type="ARBA" id="ARBA00023186"/>
    </source>
</evidence>
<dbReference type="SUPFAM" id="SSF89155">
    <property type="entry name" value="TorD-like"/>
    <property type="match status" value="1"/>
</dbReference>
<dbReference type="InterPro" id="IPR020945">
    <property type="entry name" value="DMSO/NO3_reduct_chaperone"/>
</dbReference>
<dbReference type="RefSeq" id="WP_199262526.1">
    <property type="nucleotide sequence ID" value="NZ_CP054140.1"/>
</dbReference>
<dbReference type="EMBL" id="CP054140">
    <property type="protein sequence ID" value="QQG66395.1"/>
    <property type="molecule type" value="Genomic_DNA"/>
</dbReference>
<reference evidence="2 3" key="1">
    <citation type="submission" date="2020-05" db="EMBL/GenBank/DDBJ databases">
        <title>Complete genome of Desulfobulbus oligotrophicus.</title>
        <authorList>
            <person name="Podar M."/>
        </authorList>
    </citation>
    <scope>NUCLEOTIDE SEQUENCE [LARGE SCALE GENOMIC DNA]</scope>
    <source>
        <strain evidence="2 3">Prop6</strain>
    </source>
</reference>
<dbReference type="InterPro" id="IPR036411">
    <property type="entry name" value="TorD-like_sf"/>
</dbReference>
<organism evidence="2 3">
    <name type="scientific">Desulfobulbus oligotrophicus</name>
    <dbReference type="NCBI Taxonomy" id="1909699"/>
    <lineage>
        <taxon>Bacteria</taxon>
        <taxon>Pseudomonadati</taxon>
        <taxon>Thermodesulfobacteriota</taxon>
        <taxon>Desulfobulbia</taxon>
        <taxon>Desulfobulbales</taxon>
        <taxon>Desulfobulbaceae</taxon>
        <taxon>Desulfobulbus</taxon>
    </lineage>
</organism>
<evidence type="ECO:0000313" key="3">
    <source>
        <dbReference type="Proteomes" id="UP000596092"/>
    </source>
</evidence>
<name>A0A7T6ARC7_9BACT</name>
<dbReference type="PANTHER" id="PTHR34227">
    <property type="entry name" value="CHAPERONE PROTEIN YCDY"/>
    <property type="match status" value="1"/>
</dbReference>
<sequence>MLTVEQAHGAAFFARLFSSLYINPPGLELVQELAQQNLASQWPFAHDQHSVDVLMHLHAELEQEASLSALQGTLQEEHLNLFIGLGMPQVPLWGSVYLDKENLLLGPSCLALESFLAQADLVCTLHAREPLDHLGLVLSALAVFLERFCNDTVTNEGTAQVLRDFLGMHINTWVYRCLELQEELARSSFYQALGKLTKNLFVHLSEIFQAERIEKKLYY</sequence>
<dbReference type="AlphaFoldDB" id="A0A7T6ARC7"/>
<dbReference type="Gene3D" id="1.10.3480.10">
    <property type="entry name" value="TorD-like"/>
    <property type="match status" value="1"/>
</dbReference>
<dbReference type="InterPro" id="IPR050289">
    <property type="entry name" value="TorD/DmsD_chaperones"/>
</dbReference>
<proteinExistence type="predicted"/>
<dbReference type="Pfam" id="PF02613">
    <property type="entry name" value="Nitrate_red_del"/>
    <property type="match status" value="1"/>
</dbReference>
<gene>
    <name evidence="2" type="ORF">HP555_11205</name>
</gene>
<dbReference type="KEGG" id="dog:HP555_11205"/>
<dbReference type="Proteomes" id="UP000596092">
    <property type="component" value="Chromosome"/>
</dbReference>
<evidence type="ECO:0000313" key="2">
    <source>
        <dbReference type="EMBL" id="QQG66395.1"/>
    </source>
</evidence>
<keyword evidence="3" id="KW-1185">Reference proteome</keyword>
<dbReference type="PANTHER" id="PTHR34227:SF13">
    <property type="entry name" value="TAT PROOFREADING CHAPERONE DMSD-RELATED"/>
    <property type="match status" value="1"/>
</dbReference>
<protein>
    <submittedName>
        <fullName evidence="2">Molecular chaperone TorD family protein</fullName>
    </submittedName>
</protein>
<accession>A0A7T6ARC7</accession>